<feature type="region of interest" description="Disordered" evidence="1">
    <location>
        <begin position="172"/>
        <end position="216"/>
    </location>
</feature>
<feature type="compositionally biased region" description="Low complexity" evidence="1">
    <location>
        <begin position="176"/>
        <end position="193"/>
    </location>
</feature>
<feature type="region of interest" description="Disordered" evidence="1">
    <location>
        <begin position="249"/>
        <end position="285"/>
    </location>
</feature>
<proteinExistence type="predicted"/>
<comment type="caution">
    <text evidence="2">The sequence shown here is derived from an EMBL/GenBank/DDBJ whole genome shotgun (WGS) entry which is preliminary data.</text>
</comment>
<accession>A0AAD5XU40</accession>
<evidence type="ECO:0000256" key="1">
    <source>
        <dbReference type="SAM" id="MobiDB-lite"/>
    </source>
</evidence>
<keyword evidence="3" id="KW-1185">Reference proteome</keyword>
<feature type="region of interest" description="Disordered" evidence="1">
    <location>
        <begin position="364"/>
        <end position="400"/>
    </location>
</feature>
<feature type="compositionally biased region" description="Low complexity" evidence="1">
    <location>
        <begin position="367"/>
        <end position="382"/>
    </location>
</feature>
<sequence length="484" mass="50905">MALPLNHPSSTSSLLEKRRFGQENQIQQLISTFDLNVPNGSVGGPAIGTLLAAADPCKVVDVAEQVLSTGGTVNDARAVLGLEKNFNPFVVQAASICLDASKPTTADLRGILPLVDPSLPGAERINQLTQQRNKDIIAGTVNGAALAQGKSIADQMVELGFTAIQGINVDTPPPVNNNNANPVNNNAPPVNDNNDNDADANNDNNADANNDNNNNNAEISEIKQDLQALVKSVGDIEKKVLDLFNNNAASEQQQQQQQPAAPAEQQQADAAPLQQPPSNNQGGAALGGIEAIPVVENKGADRPFSVKEFTFNNKEAAFQRSCDIQKNQCANEANSNRNAGFSVGDCEAQQQKCSASISSAVPTQGVGNNQNNAPNAGDNQNNTPAAGDTQNSTPSGACEGPGSSGIEFGFGLEGRKATEGTFRTKDLSHNTAKNPNIIFQFTCDRQRDRKDEKCIQKCLDATTAALAATPGEPQADAFNKIFLA</sequence>
<evidence type="ECO:0000313" key="2">
    <source>
        <dbReference type="EMBL" id="KAJ3214681.1"/>
    </source>
</evidence>
<evidence type="ECO:0000313" key="3">
    <source>
        <dbReference type="Proteomes" id="UP001211065"/>
    </source>
</evidence>
<dbReference type="Proteomes" id="UP001211065">
    <property type="component" value="Unassembled WGS sequence"/>
</dbReference>
<dbReference type="AlphaFoldDB" id="A0AAD5XU40"/>
<reference evidence="2" key="1">
    <citation type="submission" date="2020-05" db="EMBL/GenBank/DDBJ databases">
        <title>Phylogenomic resolution of chytrid fungi.</title>
        <authorList>
            <person name="Stajich J.E."/>
            <person name="Amses K."/>
            <person name="Simmons R."/>
            <person name="Seto K."/>
            <person name="Myers J."/>
            <person name="Bonds A."/>
            <person name="Quandt C.A."/>
            <person name="Barry K."/>
            <person name="Liu P."/>
            <person name="Grigoriev I."/>
            <person name="Longcore J.E."/>
            <person name="James T.Y."/>
        </authorList>
    </citation>
    <scope>NUCLEOTIDE SEQUENCE</scope>
    <source>
        <strain evidence="2">JEL0476</strain>
    </source>
</reference>
<feature type="compositionally biased region" description="Low complexity" evidence="1">
    <location>
        <begin position="201"/>
        <end position="216"/>
    </location>
</feature>
<protein>
    <submittedName>
        <fullName evidence="2">Uncharacterized protein</fullName>
    </submittedName>
</protein>
<gene>
    <name evidence="2" type="ORF">HK099_006762</name>
</gene>
<organism evidence="2 3">
    <name type="scientific">Clydaea vesicula</name>
    <dbReference type="NCBI Taxonomy" id="447962"/>
    <lineage>
        <taxon>Eukaryota</taxon>
        <taxon>Fungi</taxon>
        <taxon>Fungi incertae sedis</taxon>
        <taxon>Chytridiomycota</taxon>
        <taxon>Chytridiomycota incertae sedis</taxon>
        <taxon>Chytridiomycetes</taxon>
        <taxon>Lobulomycetales</taxon>
        <taxon>Lobulomycetaceae</taxon>
        <taxon>Clydaea</taxon>
    </lineage>
</organism>
<dbReference type="EMBL" id="JADGJW010000600">
    <property type="protein sequence ID" value="KAJ3214681.1"/>
    <property type="molecule type" value="Genomic_DNA"/>
</dbReference>
<feature type="compositionally biased region" description="Low complexity" evidence="1">
    <location>
        <begin position="249"/>
        <end position="277"/>
    </location>
</feature>
<name>A0AAD5XU40_9FUNG</name>